<dbReference type="EMBL" id="CAKKNE010000002">
    <property type="protein sequence ID" value="CAH0368704.1"/>
    <property type="molecule type" value="Genomic_DNA"/>
</dbReference>
<evidence type="ECO:0000256" key="1">
    <source>
        <dbReference type="ARBA" id="ARBA00008361"/>
    </source>
</evidence>
<evidence type="ECO:0000256" key="2">
    <source>
        <dbReference type="ARBA" id="ARBA00022603"/>
    </source>
</evidence>
<dbReference type="Pfam" id="PF13649">
    <property type="entry name" value="Methyltransf_25"/>
    <property type="match status" value="1"/>
</dbReference>
<dbReference type="InterPro" id="IPR029063">
    <property type="entry name" value="SAM-dependent_MTases_sf"/>
</dbReference>
<reference evidence="8" key="2">
    <citation type="submission" date="2021-11" db="EMBL/GenBank/DDBJ databases">
        <authorList>
            <consortium name="Genoscope - CEA"/>
            <person name="William W."/>
        </authorList>
    </citation>
    <scope>NUCLEOTIDE SEQUENCE</scope>
</reference>
<dbReference type="Proteomes" id="UP000789595">
    <property type="component" value="Unassembled WGS sequence"/>
</dbReference>
<dbReference type="PANTHER" id="PTHR12176">
    <property type="entry name" value="SAM-DEPENDENT METHYLTRANSFERASE SUPERFAMILY PROTEIN"/>
    <property type="match status" value="1"/>
</dbReference>
<keyword evidence="2" id="KW-0489">Methyltransferase</keyword>
<dbReference type="CDD" id="cd02440">
    <property type="entry name" value="AdoMet_MTases"/>
    <property type="match status" value="1"/>
</dbReference>
<feature type="region of interest" description="Disordered" evidence="5">
    <location>
        <begin position="338"/>
        <end position="364"/>
    </location>
</feature>
<organism evidence="7">
    <name type="scientific">Pelagomonas calceolata</name>
    <dbReference type="NCBI Taxonomy" id="35677"/>
    <lineage>
        <taxon>Eukaryota</taxon>
        <taxon>Sar</taxon>
        <taxon>Stramenopiles</taxon>
        <taxon>Ochrophyta</taxon>
        <taxon>Pelagophyceae</taxon>
        <taxon>Pelagomonadales</taxon>
        <taxon>Pelagomonadaceae</taxon>
        <taxon>Pelagomonas</taxon>
    </lineage>
</organism>
<accession>A0A7S3ZPZ5</accession>
<dbReference type="AlphaFoldDB" id="A0A7S3ZPZ5"/>
<comment type="similarity">
    <text evidence="1">Belongs to the methyltransferase superfamily.</text>
</comment>
<dbReference type="GO" id="GO:0032259">
    <property type="term" value="P:methylation"/>
    <property type="evidence" value="ECO:0007669"/>
    <property type="project" value="UniProtKB-KW"/>
</dbReference>
<reference evidence="7" key="1">
    <citation type="submission" date="2021-01" db="EMBL/GenBank/DDBJ databases">
        <authorList>
            <person name="Corre E."/>
            <person name="Pelletier E."/>
            <person name="Niang G."/>
            <person name="Scheremetjew M."/>
            <person name="Finn R."/>
            <person name="Kale V."/>
            <person name="Holt S."/>
            <person name="Cochrane G."/>
            <person name="Meng A."/>
            <person name="Brown T."/>
            <person name="Cohen L."/>
        </authorList>
    </citation>
    <scope>NUCLEOTIDE SEQUENCE</scope>
    <source>
        <strain evidence="7">CCMP1756</strain>
    </source>
</reference>
<evidence type="ECO:0000259" key="6">
    <source>
        <dbReference type="Pfam" id="PF13649"/>
    </source>
</evidence>
<dbReference type="InterPro" id="IPR041698">
    <property type="entry name" value="Methyltransf_25"/>
</dbReference>
<evidence type="ECO:0000256" key="4">
    <source>
        <dbReference type="ARBA" id="ARBA00023268"/>
    </source>
</evidence>
<dbReference type="OrthoDB" id="411785at2759"/>
<dbReference type="InterPro" id="IPR051419">
    <property type="entry name" value="Lys/N-term_MeTrsfase_sf"/>
</dbReference>
<protein>
    <recommendedName>
        <fullName evidence="6">Methyltransferase domain-containing protein</fullName>
    </recommendedName>
</protein>
<evidence type="ECO:0000256" key="5">
    <source>
        <dbReference type="SAM" id="MobiDB-lite"/>
    </source>
</evidence>
<sequence length="375" mass="40343">MSELSEAARDLLPRSADEFGTVDYWDAFYRKRGDAVFHWYVDGARGAALVDAALADVNSSDGERLVVNLGCGTCEVPRGLAERWRGPHKLRVLSVDVSEECVTRSRAAQQSTDLVALDFEVMDALALPGVSDASVDVIFDKGLVDALHPRDDDASRRSVGKLFATLRRVLRPGGCFVLVSMLQGHVRSLVERACDGAWSVDAAPASTERATLVPFCLRLRCEHETLAVGDDALTAGQRVADWAALWRAVDERIKARQPSTTVRVVELSVGLRGRRNGLDAAEEVATKLRGAAGLRWATEPKPKPLAFGVHAVAGAVVVGEDDDADDVRDRLGEALGCEAVDDDAASTSSESDGGEEAPLRMAWPEVVSVRSGQVR</sequence>
<dbReference type="Gene3D" id="3.40.50.150">
    <property type="entry name" value="Vaccinia Virus protein VP39"/>
    <property type="match status" value="1"/>
</dbReference>
<dbReference type="GO" id="GO:0008168">
    <property type="term" value="F:methyltransferase activity"/>
    <property type="evidence" value="ECO:0007669"/>
    <property type="project" value="UniProtKB-KW"/>
</dbReference>
<keyword evidence="4" id="KW-0511">Multifunctional enzyme</keyword>
<evidence type="ECO:0000313" key="9">
    <source>
        <dbReference type="Proteomes" id="UP000789595"/>
    </source>
</evidence>
<keyword evidence="9" id="KW-1185">Reference proteome</keyword>
<keyword evidence="3" id="KW-0808">Transferase</keyword>
<evidence type="ECO:0000313" key="7">
    <source>
        <dbReference type="EMBL" id="CAE0689787.1"/>
    </source>
</evidence>
<dbReference type="EMBL" id="HBIW01006290">
    <property type="protein sequence ID" value="CAE0689787.1"/>
    <property type="molecule type" value="Transcribed_RNA"/>
</dbReference>
<proteinExistence type="inferred from homology"/>
<gene>
    <name evidence="7" type="ORF">PCAL00307_LOCUS5222</name>
    <name evidence="8" type="ORF">PECAL_2P17800</name>
</gene>
<dbReference type="PANTHER" id="PTHR12176:SF78">
    <property type="entry name" value="EEF1A LYSINE AND N-TERMINAL METHYLTRANSFERASE"/>
    <property type="match status" value="1"/>
</dbReference>
<evidence type="ECO:0000313" key="8">
    <source>
        <dbReference type="EMBL" id="CAH0368704.1"/>
    </source>
</evidence>
<evidence type="ECO:0000256" key="3">
    <source>
        <dbReference type="ARBA" id="ARBA00022679"/>
    </source>
</evidence>
<feature type="domain" description="Methyltransferase" evidence="6">
    <location>
        <begin position="66"/>
        <end position="174"/>
    </location>
</feature>
<dbReference type="SUPFAM" id="SSF53335">
    <property type="entry name" value="S-adenosyl-L-methionine-dependent methyltransferases"/>
    <property type="match status" value="1"/>
</dbReference>
<name>A0A7S3ZPZ5_9STRA</name>